<dbReference type="AlphaFoldDB" id="A0AAF0DMX2"/>
<reference evidence="4" key="1">
    <citation type="submission" date="2023-03" db="EMBL/GenBank/DDBJ databases">
        <title>Emydomyces testavorans Genome Sequence.</title>
        <authorList>
            <person name="Hoyer L."/>
        </authorList>
    </citation>
    <scope>NUCLEOTIDE SEQUENCE</scope>
    <source>
        <strain evidence="4">16-2883</strain>
    </source>
</reference>
<keyword evidence="3" id="KW-0732">Signal</keyword>
<evidence type="ECO:0000313" key="5">
    <source>
        <dbReference type="Proteomes" id="UP001219355"/>
    </source>
</evidence>
<dbReference type="PROSITE" id="PS51375">
    <property type="entry name" value="PPR"/>
    <property type="match status" value="1"/>
</dbReference>
<evidence type="ECO:0008006" key="6">
    <source>
        <dbReference type="Google" id="ProtNLM"/>
    </source>
</evidence>
<keyword evidence="5" id="KW-1185">Reference proteome</keyword>
<evidence type="ECO:0000256" key="3">
    <source>
        <dbReference type="SAM" id="SignalP"/>
    </source>
</evidence>
<sequence>MRLALLRLAFSLSSRNIALTPVKSSCAFIEYWNIFRNQPKLLHGFGYHCRAPSARQHEDNVECEQQQSEIDGDDRVETYGAADSWLRENQNEAASYLLESSSEYVQPTSRYPSRNPSEPISDFMGQTSESSTKLALSPLRLEYESNISPPEAIGGKLIDDPRYKNDFGLWRELLEYRRRHHGNSGVVNIWKGFTGRCDDIDLPIEGEDADFLWKSFIMVGLQQEWLLRELQAYAEDLWKRTGKRWRRFYEEVVGGHFKRGHPHRAVEWHLRLKQIHLGWPNEVVNVFPQALSTKAGLKCFKAICKNVDGHKIYSIAMPHLWKHDRIRHALAMHDFLMSRQDGPRTLSEIEPLLKYVEMYGSEKQHSYFVQQLVKAGLMSNDCTSNAESSHSQAEKEEANGTPKLSPKALFNDEFGARLFATKALTFELILAGLKMFGVDIIGPLTLREMALRTRTVEELVSQLVALKKSGISTGDSVFSKVVVKLSFSKSTMLLHDVLQSDQHPDVFEDMRIQESLLATYTLAEDWRQVNKTLAIMSVISNEDPHSYNVLFRNALRVNNWDAAMQQFEAMRKEGVQLSETTIKWMQREILPRRRKSRRPSQDKASIDALRRLICMYQQVIMSGGRIPPEAWTECMKRLGMYNLWYELEKLCFWLIPVYGPIRAASSEPFRTLKPPELPAAADPDTFERRLPAAHSSAPLRRIFGPRLQEAIVAWGFILRPNTNSENRLIRNPFSKSEYLIPWVRGIILLRQLRAKGVIVQTSTVQSACRVRLAMLFSDYRQSNRLRNRMLRRENPWLLRDILMSIHKAWGQPIFLKYGSNYHKLVNPTVQPVQPGRWTQTADNYYIRRPRMR</sequence>
<evidence type="ECO:0000256" key="2">
    <source>
        <dbReference type="SAM" id="MobiDB-lite"/>
    </source>
</evidence>
<name>A0AAF0DMX2_9EURO</name>
<feature type="region of interest" description="Disordered" evidence="2">
    <location>
        <begin position="384"/>
        <end position="404"/>
    </location>
</feature>
<evidence type="ECO:0000313" key="4">
    <source>
        <dbReference type="EMBL" id="WEW61749.1"/>
    </source>
</evidence>
<dbReference type="Proteomes" id="UP001219355">
    <property type="component" value="Chromosome 5"/>
</dbReference>
<protein>
    <recommendedName>
        <fullName evidence="6">Pentatricopeptide repeat-containing protein</fullName>
    </recommendedName>
</protein>
<feature type="signal peptide" evidence="3">
    <location>
        <begin position="1"/>
        <end position="18"/>
    </location>
</feature>
<feature type="repeat" description="PPR" evidence="1">
    <location>
        <begin position="543"/>
        <end position="577"/>
    </location>
</feature>
<accession>A0AAF0DMX2</accession>
<dbReference type="InterPro" id="IPR002885">
    <property type="entry name" value="PPR_rpt"/>
</dbReference>
<evidence type="ECO:0000256" key="1">
    <source>
        <dbReference type="PROSITE-ProRule" id="PRU00708"/>
    </source>
</evidence>
<proteinExistence type="predicted"/>
<dbReference type="EMBL" id="CP120631">
    <property type="protein sequence ID" value="WEW61749.1"/>
    <property type="molecule type" value="Genomic_DNA"/>
</dbReference>
<feature type="chain" id="PRO_5042158158" description="Pentatricopeptide repeat-containing protein" evidence="3">
    <location>
        <begin position="19"/>
        <end position="852"/>
    </location>
</feature>
<organism evidence="4 5">
    <name type="scientific">Emydomyces testavorans</name>
    <dbReference type="NCBI Taxonomy" id="2070801"/>
    <lineage>
        <taxon>Eukaryota</taxon>
        <taxon>Fungi</taxon>
        <taxon>Dikarya</taxon>
        <taxon>Ascomycota</taxon>
        <taxon>Pezizomycotina</taxon>
        <taxon>Eurotiomycetes</taxon>
        <taxon>Eurotiomycetidae</taxon>
        <taxon>Onygenales</taxon>
        <taxon>Nannizziopsiaceae</taxon>
        <taxon>Emydomyces</taxon>
    </lineage>
</organism>
<gene>
    <name evidence="4" type="ORF">PRK78_007243</name>
</gene>